<dbReference type="PANTHER" id="PTHR13318">
    <property type="entry name" value="PARTNER OF PAIRED, ISOFORM B-RELATED"/>
    <property type="match status" value="1"/>
</dbReference>
<dbReference type="InterPro" id="IPR036047">
    <property type="entry name" value="F-box-like_dom_sf"/>
</dbReference>
<protein>
    <recommendedName>
        <fullName evidence="1">F-box domain-containing protein</fullName>
    </recommendedName>
</protein>
<dbReference type="SUPFAM" id="SSF52047">
    <property type="entry name" value="RNI-like"/>
    <property type="match status" value="1"/>
</dbReference>
<dbReference type="AlphaFoldDB" id="A0AAD7QTN2"/>
<evidence type="ECO:0000313" key="2">
    <source>
        <dbReference type="EMBL" id="KAJ8100791.1"/>
    </source>
</evidence>
<sequence length="636" mass="72044">MAGIFDEFADTINPWARSSPPLCSAMAHAPSSVDRDYDDWDEYDGSLEVNAAEMPPHHPVRRSSVTTLTDGACPTIKITLPDQRLVLSNEDPANQLPAEVFQQVLENIAYPEILVLQRVSRTWYAFVNEYITLYPALAFRYLDFEDYELDRVSGEYLLSCIVKSKGSVRKIALPISASDDKYSSILRSSLIFQHSSSELVTYNIGAEYYGTVATALVWGPDPQSLIRQAGPFLQHLNRVHVDDGFASSLSDWRNFGNDTASVFSRLEELHISMRTLPRFFEFLGSLPLRLWFPKLDILECRFDKYARTMQNQQIWPDMTSVCFSTNFVALPSLRVFKLGGVPDDITRLCPMDQQCLDLAIRWMPNLETFSCRGICVMGRGSYGYIIRRSDFRWNKKLLEFDFSYSNTTRMPAIMSTCKKLALRNAGVVPRTLHYIFGQPVAYMADPVDMRNSMMREELRHIPEYDNDGMALISDEYGSLEQLDLSGPQSGLTNDRLADTLARCNGDKLRKISLQGCTGLYYDRCVLGEVKLMLPNLIYQIISMLPHLTVLKVGMNETFSDGGLRAIEQLHELEYLDIAETPISEFGMTRFIKLVKATNPKLETVVLTGCLGICEQTIQMVMGLGIRTAGELEERLF</sequence>
<dbReference type="InterPro" id="IPR001810">
    <property type="entry name" value="F-box_dom"/>
</dbReference>
<accession>A0AAD7QTN2</accession>
<name>A0AAD7QTN2_9ASCO</name>
<dbReference type="Pfam" id="PF00646">
    <property type="entry name" value="F-box"/>
    <property type="match status" value="1"/>
</dbReference>
<dbReference type="InterPro" id="IPR032675">
    <property type="entry name" value="LRR_dom_sf"/>
</dbReference>
<dbReference type="CDD" id="cd09917">
    <property type="entry name" value="F-box_SF"/>
    <property type="match status" value="1"/>
</dbReference>
<feature type="domain" description="F-box" evidence="1">
    <location>
        <begin position="90"/>
        <end position="137"/>
    </location>
</feature>
<dbReference type="PROSITE" id="PS50181">
    <property type="entry name" value="FBOX"/>
    <property type="match status" value="1"/>
</dbReference>
<dbReference type="GO" id="GO:0031146">
    <property type="term" value="P:SCF-dependent proteasomal ubiquitin-dependent protein catabolic process"/>
    <property type="evidence" value="ECO:0007669"/>
    <property type="project" value="TreeGrafter"/>
</dbReference>
<dbReference type="Gene3D" id="3.80.10.10">
    <property type="entry name" value="Ribonuclease Inhibitor"/>
    <property type="match status" value="1"/>
</dbReference>
<dbReference type="GeneID" id="80882840"/>
<comment type="caution">
    <text evidence="2">The sequence shown here is derived from an EMBL/GenBank/DDBJ whole genome shotgun (WGS) entry which is preliminary data.</text>
</comment>
<gene>
    <name evidence="2" type="ORF">POJ06DRAFT_253686</name>
</gene>
<dbReference type="EMBL" id="JARPMG010000005">
    <property type="protein sequence ID" value="KAJ8100791.1"/>
    <property type="molecule type" value="Genomic_DNA"/>
</dbReference>
<evidence type="ECO:0000259" key="1">
    <source>
        <dbReference type="PROSITE" id="PS50181"/>
    </source>
</evidence>
<dbReference type="GO" id="GO:0019005">
    <property type="term" value="C:SCF ubiquitin ligase complex"/>
    <property type="evidence" value="ECO:0007669"/>
    <property type="project" value="TreeGrafter"/>
</dbReference>
<dbReference type="RefSeq" id="XP_056044241.1">
    <property type="nucleotide sequence ID" value="XM_056187674.1"/>
</dbReference>
<organism evidence="2 3">
    <name type="scientific">Lipomyces tetrasporus</name>
    <dbReference type="NCBI Taxonomy" id="54092"/>
    <lineage>
        <taxon>Eukaryota</taxon>
        <taxon>Fungi</taxon>
        <taxon>Dikarya</taxon>
        <taxon>Ascomycota</taxon>
        <taxon>Saccharomycotina</taxon>
        <taxon>Lipomycetes</taxon>
        <taxon>Lipomycetales</taxon>
        <taxon>Lipomycetaceae</taxon>
        <taxon>Lipomyces</taxon>
    </lineage>
</organism>
<dbReference type="SUPFAM" id="SSF81383">
    <property type="entry name" value="F-box domain"/>
    <property type="match status" value="1"/>
</dbReference>
<proteinExistence type="predicted"/>
<evidence type="ECO:0000313" key="3">
    <source>
        <dbReference type="Proteomes" id="UP001217417"/>
    </source>
</evidence>
<dbReference type="Proteomes" id="UP001217417">
    <property type="component" value="Unassembled WGS sequence"/>
</dbReference>
<keyword evidence="3" id="KW-1185">Reference proteome</keyword>
<reference evidence="2" key="1">
    <citation type="submission" date="2023-03" db="EMBL/GenBank/DDBJ databases">
        <title>Near-Complete genome sequence of Lipomyces tetrasporous NRRL Y-64009, an oleaginous yeast capable of growing on lignocellulosic hydrolysates.</title>
        <authorList>
            <consortium name="Lawrence Berkeley National Laboratory"/>
            <person name="Jagtap S.S."/>
            <person name="Liu J.-J."/>
            <person name="Walukiewicz H.E."/>
            <person name="Pangilinan J."/>
            <person name="Lipzen A."/>
            <person name="Ahrendt S."/>
            <person name="Koriabine M."/>
            <person name="Cobaugh K."/>
            <person name="Salamov A."/>
            <person name="Yoshinaga Y."/>
            <person name="Ng V."/>
            <person name="Daum C."/>
            <person name="Grigoriev I.V."/>
            <person name="Slininger P.J."/>
            <person name="Dien B.S."/>
            <person name="Jin Y.-S."/>
            <person name="Rao C.V."/>
        </authorList>
    </citation>
    <scope>NUCLEOTIDE SEQUENCE</scope>
    <source>
        <strain evidence="2">NRRL Y-64009</strain>
    </source>
</reference>